<evidence type="ECO:0000313" key="11">
    <source>
        <dbReference type="Proteomes" id="UP001642483"/>
    </source>
</evidence>
<keyword evidence="9" id="KW-0119">Carbohydrate metabolism</keyword>
<evidence type="ECO:0000256" key="6">
    <source>
        <dbReference type="ARBA" id="ARBA00023034"/>
    </source>
</evidence>
<gene>
    <name evidence="10" type="ORF">CVLEPA_LOCUS19119</name>
</gene>
<dbReference type="InterPro" id="IPR005331">
    <property type="entry name" value="Sulfotransferase"/>
</dbReference>
<evidence type="ECO:0000256" key="1">
    <source>
        <dbReference type="ARBA" id="ARBA00004323"/>
    </source>
</evidence>
<evidence type="ECO:0000256" key="7">
    <source>
        <dbReference type="ARBA" id="ARBA00023136"/>
    </source>
</evidence>
<evidence type="ECO:0000256" key="4">
    <source>
        <dbReference type="ARBA" id="ARBA00022692"/>
    </source>
</evidence>
<keyword evidence="11" id="KW-1185">Reference proteome</keyword>
<comment type="subcellular location">
    <subcellularLocation>
        <location evidence="1 9">Golgi apparatus membrane</location>
        <topology evidence="1 9">Single-pass type II membrane protein</topology>
    </subcellularLocation>
</comment>
<evidence type="ECO:0000256" key="9">
    <source>
        <dbReference type="RuleBase" id="RU364020"/>
    </source>
</evidence>
<keyword evidence="3 9" id="KW-0808">Transferase</keyword>
<keyword evidence="9" id="KW-0735">Signal-anchor</keyword>
<keyword evidence="8 9" id="KW-0325">Glycoprotein</keyword>
<accession>A0ABP0G5G7</accession>
<keyword evidence="6 9" id="KW-0333">Golgi apparatus</keyword>
<protein>
    <recommendedName>
        <fullName evidence="9">Carbohydrate sulfotransferase</fullName>
        <ecNumber evidence="9">2.8.2.-</ecNumber>
    </recommendedName>
</protein>
<dbReference type="PANTHER" id="PTHR12137:SF54">
    <property type="entry name" value="CARBOHYDRATE SULFOTRANSFERASE"/>
    <property type="match status" value="1"/>
</dbReference>
<name>A0ABP0G5G7_CLALP</name>
<evidence type="ECO:0000256" key="2">
    <source>
        <dbReference type="ARBA" id="ARBA00006339"/>
    </source>
</evidence>
<dbReference type="InterPro" id="IPR018011">
    <property type="entry name" value="Carb_sulfotrans_8-10"/>
</dbReference>
<dbReference type="InterPro" id="IPR027417">
    <property type="entry name" value="P-loop_NTPase"/>
</dbReference>
<dbReference type="Pfam" id="PF03567">
    <property type="entry name" value="Sulfotransfer_2"/>
    <property type="match status" value="1"/>
</dbReference>
<dbReference type="PANTHER" id="PTHR12137">
    <property type="entry name" value="CARBOHYDRATE SULFOTRANSFERASE"/>
    <property type="match status" value="1"/>
</dbReference>
<evidence type="ECO:0000313" key="10">
    <source>
        <dbReference type="EMBL" id="CAK8687084.1"/>
    </source>
</evidence>
<keyword evidence="5" id="KW-1133">Transmembrane helix</keyword>
<evidence type="ECO:0000256" key="3">
    <source>
        <dbReference type="ARBA" id="ARBA00022679"/>
    </source>
</evidence>
<dbReference type="SUPFAM" id="SSF52540">
    <property type="entry name" value="P-loop containing nucleoside triphosphate hydrolases"/>
    <property type="match status" value="1"/>
</dbReference>
<proteinExistence type="inferred from homology"/>
<dbReference type="EC" id="2.8.2.-" evidence="9"/>
<keyword evidence="4" id="KW-0812">Transmembrane</keyword>
<organism evidence="10 11">
    <name type="scientific">Clavelina lepadiformis</name>
    <name type="common">Light-bulb sea squirt</name>
    <name type="synonym">Ascidia lepadiformis</name>
    <dbReference type="NCBI Taxonomy" id="159417"/>
    <lineage>
        <taxon>Eukaryota</taxon>
        <taxon>Metazoa</taxon>
        <taxon>Chordata</taxon>
        <taxon>Tunicata</taxon>
        <taxon>Ascidiacea</taxon>
        <taxon>Aplousobranchia</taxon>
        <taxon>Clavelinidae</taxon>
        <taxon>Clavelina</taxon>
    </lineage>
</organism>
<dbReference type="Proteomes" id="UP001642483">
    <property type="component" value="Unassembled WGS sequence"/>
</dbReference>
<evidence type="ECO:0000256" key="8">
    <source>
        <dbReference type="ARBA" id="ARBA00023180"/>
    </source>
</evidence>
<comment type="caution">
    <text evidence="10">The sequence shown here is derived from an EMBL/GenBank/DDBJ whole genome shotgun (WGS) entry which is preliminary data.</text>
</comment>
<keyword evidence="7" id="KW-0472">Membrane</keyword>
<evidence type="ECO:0000256" key="5">
    <source>
        <dbReference type="ARBA" id="ARBA00022989"/>
    </source>
</evidence>
<comment type="similarity">
    <text evidence="2 9">Belongs to the sulfotransferase 2 family.</text>
</comment>
<sequence length="195" mass="23828">MEDEESFMGKSYIHQRNMYSKRHEVITVRNPFDRIVSAYVSKLTPAGAGFNQVYAPMSRRIKEQYKHLRHDIQDRNEADDDVATFEDFVNFLVDIKGPREIHWQFYHELCRPCQSHYDYIIKFETMRDDIEFLSNYLNISEEHRKIFFPQMQYRSQPNKVDQYFEKIPRNLVLNLYNAYKKDFVLFDYDRPYYLN</sequence>
<dbReference type="EMBL" id="CAWYQH010000103">
    <property type="protein sequence ID" value="CAK8687084.1"/>
    <property type="molecule type" value="Genomic_DNA"/>
</dbReference>
<reference evidence="10 11" key="1">
    <citation type="submission" date="2024-02" db="EMBL/GenBank/DDBJ databases">
        <authorList>
            <person name="Daric V."/>
            <person name="Darras S."/>
        </authorList>
    </citation>
    <scope>NUCLEOTIDE SEQUENCE [LARGE SCALE GENOMIC DNA]</scope>
</reference>